<evidence type="ECO:0000256" key="1">
    <source>
        <dbReference type="SAM" id="Phobius"/>
    </source>
</evidence>
<keyword evidence="1" id="KW-0812">Transmembrane</keyword>
<keyword evidence="1" id="KW-0472">Membrane</keyword>
<dbReference type="AlphaFoldDB" id="A0A0F9X462"/>
<organism evidence="2">
    <name type="scientific">marine sediment metagenome</name>
    <dbReference type="NCBI Taxonomy" id="412755"/>
    <lineage>
        <taxon>unclassified sequences</taxon>
        <taxon>metagenomes</taxon>
        <taxon>ecological metagenomes</taxon>
    </lineage>
</organism>
<keyword evidence="1" id="KW-1133">Transmembrane helix</keyword>
<feature type="transmembrane region" description="Helical" evidence="1">
    <location>
        <begin position="50"/>
        <end position="68"/>
    </location>
</feature>
<feature type="transmembrane region" description="Helical" evidence="1">
    <location>
        <begin position="75"/>
        <end position="100"/>
    </location>
</feature>
<name>A0A0F9X462_9ZZZZ</name>
<feature type="transmembrane region" description="Helical" evidence="1">
    <location>
        <begin position="12"/>
        <end position="38"/>
    </location>
</feature>
<accession>A0A0F9X462</accession>
<gene>
    <name evidence="2" type="ORF">LCGC14_0194630</name>
</gene>
<proteinExistence type="predicted"/>
<evidence type="ECO:0000313" key="2">
    <source>
        <dbReference type="EMBL" id="KKN93631.1"/>
    </source>
</evidence>
<protein>
    <submittedName>
        <fullName evidence="2">Uncharacterized protein</fullName>
    </submittedName>
</protein>
<reference evidence="2" key="1">
    <citation type="journal article" date="2015" name="Nature">
        <title>Complex archaea that bridge the gap between prokaryotes and eukaryotes.</title>
        <authorList>
            <person name="Spang A."/>
            <person name="Saw J.H."/>
            <person name="Jorgensen S.L."/>
            <person name="Zaremba-Niedzwiedzka K."/>
            <person name="Martijn J."/>
            <person name="Lind A.E."/>
            <person name="van Eijk R."/>
            <person name="Schleper C."/>
            <person name="Guy L."/>
            <person name="Ettema T.J."/>
        </authorList>
    </citation>
    <scope>NUCLEOTIDE SEQUENCE</scope>
</reference>
<sequence>MVTPPEAIEQAFADLIIFFLNPVTFIIITVLAIAGMFFPKNRPILERYTSIILLFLPRLIAAFGIAFVKKMTFTILLIIAVAIILGFLVLIVGGFLVGIATGGDVLQGWYMLADLWTYIRGG</sequence>
<comment type="caution">
    <text evidence="2">The sequence shown here is derived from an EMBL/GenBank/DDBJ whole genome shotgun (WGS) entry which is preliminary data.</text>
</comment>
<dbReference type="EMBL" id="LAZR01000084">
    <property type="protein sequence ID" value="KKN93631.1"/>
    <property type="molecule type" value="Genomic_DNA"/>
</dbReference>